<organism evidence="6 7">
    <name type="scientific">Poecilia mexicana</name>
    <dbReference type="NCBI Taxonomy" id="48701"/>
    <lineage>
        <taxon>Eukaryota</taxon>
        <taxon>Metazoa</taxon>
        <taxon>Chordata</taxon>
        <taxon>Craniata</taxon>
        <taxon>Vertebrata</taxon>
        <taxon>Euteleostomi</taxon>
        <taxon>Actinopterygii</taxon>
        <taxon>Neopterygii</taxon>
        <taxon>Teleostei</taxon>
        <taxon>Neoteleostei</taxon>
        <taxon>Acanthomorphata</taxon>
        <taxon>Ovalentaria</taxon>
        <taxon>Atherinomorphae</taxon>
        <taxon>Cyprinodontiformes</taxon>
        <taxon>Poeciliidae</taxon>
        <taxon>Poeciliinae</taxon>
        <taxon>Poecilia</taxon>
    </lineage>
</organism>
<dbReference type="InterPro" id="IPR001368">
    <property type="entry name" value="TNFR/NGFR_Cys_rich_reg"/>
</dbReference>
<keyword evidence="3" id="KW-0812">Transmembrane</keyword>
<dbReference type="InterPro" id="IPR052135">
    <property type="entry name" value="TNFRSF5"/>
</dbReference>
<dbReference type="Gene3D" id="2.10.50.10">
    <property type="entry name" value="Tumor Necrosis Factor Receptor, subunit A, domain 2"/>
    <property type="match status" value="3"/>
</dbReference>
<reference evidence="6" key="1">
    <citation type="submission" date="2025-08" db="UniProtKB">
        <authorList>
            <consortium name="Ensembl"/>
        </authorList>
    </citation>
    <scope>IDENTIFICATION</scope>
</reference>
<dbReference type="STRING" id="48701.ENSPMEP00000006841"/>
<sequence>MFGFQLLLIGVLMGMSAADLLCDPTTQYGENGQCCMKCGPGTKMTMKDCENPTCEPCGPDEYQETHTTEKQCEAQPYCDHSKTFAHFSHICIFFHYMSFKSVALFLSDKNMYVVQNTYNSKTKAVCKCEQGFHCSSESCLTCVPHKQCGPGEGVLSAGNEKDDTVCQPCVEGTFSNETSMYGRCIEHTKCSSDYTTEVAGTNRSDTICVKNSRVHIIVGTVMGIFLAACCVFGVFLYCQRKSNPEKEKKLESIDVIGPTTYGPNEETSLFPGPQTPVENEDRSIPSQEDARSFSAMSFGSAGEHGRSENGKIVCSVEEEGKMACLPRQESQVSSSSTVGFSS</sequence>
<feature type="domain" description="TNFR-Cys" evidence="5">
    <location>
        <begin position="168"/>
        <end position="208"/>
    </location>
</feature>
<feature type="chain" id="PRO_5017415098" description="TNFR-Cys domain-containing protein" evidence="4">
    <location>
        <begin position="19"/>
        <end position="342"/>
    </location>
</feature>
<dbReference type="SMART" id="SM00208">
    <property type="entry name" value="TNFR"/>
    <property type="match status" value="2"/>
</dbReference>
<feature type="disulfide bond" evidence="1">
    <location>
        <begin position="169"/>
        <end position="184"/>
    </location>
</feature>
<feature type="transmembrane region" description="Helical" evidence="3">
    <location>
        <begin position="214"/>
        <end position="238"/>
    </location>
</feature>
<name>A0A3B3WVK6_9TELE</name>
<dbReference type="Proteomes" id="UP000261480">
    <property type="component" value="Unplaced"/>
</dbReference>
<keyword evidence="7" id="KW-1185">Reference proteome</keyword>
<feature type="domain" description="TNFR-Cys" evidence="5">
    <location>
        <begin position="127"/>
        <end position="166"/>
    </location>
</feature>
<reference evidence="6" key="2">
    <citation type="submission" date="2025-09" db="UniProtKB">
        <authorList>
            <consortium name="Ensembl"/>
        </authorList>
    </citation>
    <scope>IDENTIFICATION</scope>
</reference>
<evidence type="ECO:0000256" key="1">
    <source>
        <dbReference type="PROSITE-ProRule" id="PRU00206"/>
    </source>
</evidence>
<feature type="region of interest" description="Disordered" evidence="2">
    <location>
        <begin position="261"/>
        <end position="291"/>
    </location>
</feature>
<evidence type="ECO:0000313" key="7">
    <source>
        <dbReference type="Proteomes" id="UP000261480"/>
    </source>
</evidence>
<evidence type="ECO:0000313" key="6">
    <source>
        <dbReference type="Ensembl" id="ENSPMEP00000006841.1"/>
    </source>
</evidence>
<dbReference type="GO" id="GO:0009897">
    <property type="term" value="C:external side of plasma membrane"/>
    <property type="evidence" value="ECO:0007669"/>
    <property type="project" value="TreeGrafter"/>
</dbReference>
<comment type="caution">
    <text evidence="1">Lacks conserved residue(s) required for the propagation of feature annotation.</text>
</comment>
<evidence type="ECO:0000256" key="4">
    <source>
        <dbReference type="SAM" id="SignalP"/>
    </source>
</evidence>
<keyword evidence="3" id="KW-0472">Membrane</keyword>
<dbReference type="PROSITE" id="PS50050">
    <property type="entry name" value="TNFR_NGFR_2"/>
    <property type="match status" value="2"/>
</dbReference>
<dbReference type="PANTHER" id="PTHR46875">
    <property type="entry name" value="TUMOR NECROSIS FACTOR RECEPTOR SUPERFAMILY MEMBER 5"/>
    <property type="match status" value="1"/>
</dbReference>
<keyword evidence="4" id="KW-0732">Signal</keyword>
<dbReference type="Ensembl" id="ENSPMET00000005119.1">
    <property type="protein sequence ID" value="ENSPMEP00000006841.1"/>
    <property type="gene ID" value="ENSPMEG00000008390.1"/>
</dbReference>
<feature type="disulfide bond" evidence="1">
    <location>
        <begin position="148"/>
        <end position="166"/>
    </location>
</feature>
<feature type="repeat" description="TNFR-Cys" evidence="1">
    <location>
        <begin position="168"/>
        <end position="208"/>
    </location>
</feature>
<evidence type="ECO:0000259" key="5">
    <source>
        <dbReference type="PROSITE" id="PS50050"/>
    </source>
</evidence>
<dbReference type="GO" id="GO:0002768">
    <property type="term" value="P:immune response-regulating cell surface receptor signaling pathway"/>
    <property type="evidence" value="ECO:0007669"/>
    <property type="project" value="TreeGrafter"/>
</dbReference>
<keyword evidence="3" id="KW-1133">Transmembrane helix</keyword>
<proteinExistence type="predicted"/>
<dbReference type="GO" id="GO:0035631">
    <property type="term" value="C:CD40 receptor complex"/>
    <property type="evidence" value="ECO:0007669"/>
    <property type="project" value="TreeGrafter"/>
</dbReference>
<evidence type="ECO:0000256" key="3">
    <source>
        <dbReference type="SAM" id="Phobius"/>
    </source>
</evidence>
<dbReference type="PANTHER" id="PTHR46875:SF3">
    <property type="entry name" value="CD40 MOLECULE, TNF RECEPTOR SUPERFAMILY MEMBER 5"/>
    <property type="match status" value="1"/>
</dbReference>
<dbReference type="AlphaFoldDB" id="A0A3B3WVK6"/>
<evidence type="ECO:0000256" key="2">
    <source>
        <dbReference type="SAM" id="MobiDB-lite"/>
    </source>
</evidence>
<feature type="disulfide bond" evidence="1">
    <location>
        <begin position="190"/>
        <end position="208"/>
    </location>
</feature>
<accession>A0A3B3WVK6</accession>
<feature type="signal peptide" evidence="4">
    <location>
        <begin position="1"/>
        <end position="18"/>
    </location>
</feature>
<feature type="repeat" description="TNFR-Cys" evidence="1">
    <location>
        <begin position="127"/>
        <end position="166"/>
    </location>
</feature>
<feature type="compositionally biased region" description="Basic and acidic residues" evidence="2">
    <location>
        <begin position="279"/>
        <end position="291"/>
    </location>
</feature>
<dbReference type="SUPFAM" id="SSF57586">
    <property type="entry name" value="TNF receptor-like"/>
    <property type="match status" value="2"/>
</dbReference>
<protein>
    <recommendedName>
        <fullName evidence="5">TNFR-Cys domain-containing protein</fullName>
    </recommendedName>
</protein>
<keyword evidence="1" id="KW-1015">Disulfide bond</keyword>